<dbReference type="EMBL" id="CAJJDO010000072">
    <property type="protein sequence ID" value="CAD8179673.1"/>
    <property type="molecule type" value="Genomic_DNA"/>
</dbReference>
<keyword evidence="1" id="KW-0479">Metal-binding</keyword>
<accession>A0A8S1VTW4</accession>
<evidence type="ECO:0000313" key="7">
    <source>
        <dbReference type="EMBL" id="CAD8179673.1"/>
    </source>
</evidence>
<dbReference type="Proteomes" id="UP000689195">
    <property type="component" value="Unassembled WGS sequence"/>
</dbReference>
<comment type="caution">
    <text evidence="7">The sequence shown here is derived from an EMBL/GenBank/DDBJ whole genome shotgun (WGS) entry which is preliminary data.</text>
</comment>
<dbReference type="InterPro" id="IPR018957">
    <property type="entry name" value="Znf_C3HC4_RING-type"/>
</dbReference>
<dbReference type="Pfam" id="PF00097">
    <property type="entry name" value="zf-C3HC4"/>
    <property type="match status" value="1"/>
</dbReference>
<evidence type="ECO:0000256" key="2">
    <source>
        <dbReference type="ARBA" id="ARBA00022771"/>
    </source>
</evidence>
<dbReference type="PROSITE" id="PS00518">
    <property type="entry name" value="ZF_RING_1"/>
    <property type="match status" value="2"/>
</dbReference>
<evidence type="ECO:0000259" key="6">
    <source>
        <dbReference type="PROSITE" id="PS50089"/>
    </source>
</evidence>
<dbReference type="Pfam" id="PF13445">
    <property type="entry name" value="zf-RING_UBOX"/>
    <property type="match status" value="1"/>
</dbReference>
<evidence type="ECO:0000256" key="1">
    <source>
        <dbReference type="ARBA" id="ARBA00022723"/>
    </source>
</evidence>
<keyword evidence="2 4" id="KW-0863">Zinc-finger</keyword>
<reference evidence="7" key="1">
    <citation type="submission" date="2021-01" db="EMBL/GenBank/DDBJ databases">
        <authorList>
            <consortium name="Genoscope - CEA"/>
            <person name="William W."/>
        </authorList>
    </citation>
    <scope>NUCLEOTIDE SEQUENCE</scope>
</reference>
<evidence type="ECO:0000256" key="5">
    <source>
        <dbReference type="SAM" id="MobiDB-lite"/>
    </source>
</evidence>
<feature type="domain" description="RING-type" evidence="6">
    <location>
        <begin position="325"/>
        <end position="371"/>
    </location>
</feature>
<evidence type="ECO:0000256" key="4">
    <source>
        <dbReference type="PROSITE-ProRule" id="PRU00175"/>
    </source>
</evidence>
<dbReference type="InterPro" id="IPR017907">
    <property type="entry name" value="Znf_RING_CS"/>
</dbReference>
<evidence type="ECO:0000313" key="8">
    <source>
        <dbReference type="Proteomes" id="UP000689195"/>
    </source>
</evidence>
<dbReference type="AlphaFoldDB" id="A0A8S1VTW4"/>
<keyword evidence="3" id="KW-0862">Zinc</keyword>
<dbReference type="PROSITE" id="PS50089">
    <property type="entry name" value="ZF_RING_2"/>
    <property type="match status" value="1"/>
</dbReference>
<evidence type="ECO:0000256" key="3">
    <source>
        <dbReference type="ARBA" id="ARBA00022833"/>
    </source>
</evidence>
<protein>
    <recommendedName>
        <fullName evidence="6">RING-type domain-containing protein</fullName>
    </recommendedName>
</protein>
<feature type="compositionally biased region" description="Low complexity" evidence="5">
    <location>
        <begin position="402"/>
        <end position="416"/>
    </location>
</feature>
<dbReference type="InterPro" id="IPR027370">
    <property type="entry name" value="Znf-RING_euk"/>
</dbReference>
<feature type="region of interest" description="Disordered" evidence="5">
    <location>
        <begin position="399"/>
        <end position="489"/>
    </location>
</feature>
<name>A0A8S1VTW4_9CILI</name>
<sequence length="489" mass="56868">MQNQSKKQESHDCNDCWSALLCGLVEILIKTKNQDQIKLLIPLANQFAPIRIHKTIELLNQMIRNPNITLFYTLVNQEESSQIIKMHIFAQYKIIAPQICNKDILQKLGQTFKVDMIFLTYNTSISLSNSENLPLILKIVQFQSHYTVETQEKQRSRSNSLQHDFILEMKQECNGCLRSFDQIELNKSIACSHTYCKQCLKLYFKLGSYFICRDFYCKIELSKDDFPFLQLSPLMDPYSQVNKCLQCKLSQGKLYTNKCGHTHCEKCIKDSLNKSKYFQTHFCLEPSCTEILNNELIRNNNSKEIDVNQLLQRSNSIKQKASDFCDFCKKTQEQGVKNKCGHYYCKSCLQSQYQSIITYGLNKIVECPQCNSKFNIDTTLEEYYIQLQQLSTPRLNKMRSISQQQPDLQPSPSLGLILNPQDQGTRLKTNEDQQQQNSQLKRQNSIDLKSIYNGGSTPRRIIPQISTSSRNNYPQTQQSLQFHRSPQFF</sequence>
<dbReference type="GO" id="GO:0008270">
    <property type="term" value="F:zinc ion binding"/>
    <property type="evidence" value="ECO:0007669"/>
    <property type="project" value="UniProtKB-KW"/>
</dbReference>
<feature type="compositionally biased region" description="Low complexity" evidence="5">
    <location>
        <begin position="433"/>
        <end position="445"/>
    </location>
</feature>
<organism evidence="7 8">
    <name type="scientific">Paramecium pentaurelia</name>
    <dbReference type="NCBI Taxonomy" id="43138"/>
    <lineage>
        <taxon>Eukaryota</taxon>
        <taxon>Sar</taxon>
        <taxon>Alveolata</taxon>
        <taxon>Ciliophora</taxon>
        <taxon>Intramacronucleata</taxon>
        <taxon>Oligohymenophorea</taxon>
        <taxon>Peniculida</taxon>
        <taxon>Parameciidae</taxon>
        <taxon>Paramecium</taxon>
    </lineage>
</organism>
<dbReference type="OrthoDB" id="10266039at2759"/>
<dbReference type="InterPro" id="IPR001841">
    <property type="entry name" value="Znf_RING"/>
</dbReference>
<dbReference type="SMART" id="SM00184">
    <property type="entry name" value="RING"/>
    <property type="match status" value="3"/>
</dbReference>
<gene>
    <name evidence="7" type="ORF">PPENT_87.1.T0720160</name>
</gene>
<proteinExistence type="predicted"/>
<keyword evidence="8" id="KW-1185">Reference proteome</keyword>
<feature type="compositionally biased region" description="Polar residues" evidence="5">
    <location>
        <begin position="464"/>
        <end position="489"/>
    </location>
</feature>